<evidence type="ECO:0000256" key="1">
    <source>
        <dbReference type="SAM" id="SignalP"/>
    </source>
</evidence>
<feature type="signal peptide" evidence="1">
    <location>
        <begin position="1"/>
        <end position="16"/>
    </location>
</feature>
<evidence type="ECO:0000313" key="3">
    <source>
        <dbReference type="Proteomes" id="UP000266723"/>
    </source>
</evidence>
<name>A0ABQ7DK66_BRACR</name>
<feature type="chain" id="PRO_5047046847" description="DUF4283 domain-containing protein" evidence="1">
    <location>
        <begin position="17"/>
        <end position="195"/>
    </location>
</feature>
<sequence length="195" mass="22297">MVKLSVLVPLLSESLSFGVCQWEWRARIAARHPPQESVLSAREIPAPNRVGSLYFRELSVVTAHILWALGISVSHIGFSFRLGNVSEFGTAVNVFMRFIKLDDFVFLGSYFMLDDQNVVMRLDRVERVTKFWFSVDEVDILFGLVAPLHFWIEMSSCRRLVGKKDRVGFELGIPVWISKVLDCYRYADSGCVIIM</sequence>
<dbReference type="Proteomes" id="UP000266723">
    <property type="component" value="Unassembled WGS sequence"/>
</dbReference>
<keyword evidence="3" id="KW-1185">Reference proteome</keyword>
<protein>
    <recommendedName>
        <fullName evidence="4">DUF4283 domain-containing protein</fullName>
    </recommendedName>
</protein>
<organism evidence="2 3">
    <name type="scientific">Brassica cretica</name>
    <name type="common">Mustard</name>
    <dbReference type="NCBI Taxonomy" id="69181"/>
    <lineage>
        <taxon>Eukaryota</taxon>
        <taxon>Viridiplantae</taxon>
        <taxon>Streptophyta</taxon>
        <taxon>Embryophyta</taxon>
        <taxon>Tracheophyta</taxon>
        <taxon>Spermatophyta</taxon>
        <taxon>Magnoliopsida</taxon>
        <taxon>eudicotyledons</taxon>
        <taxon>Gunneridae</taxon>
        <taxon>Pentapetalae</taxon>
        <taxon>rosids</taxon>
        <taxon>malvids</taxon>
        <taxon>Brassicales</taxon>
        <taxon>Brassicaceae</taxon>
        <taxon>Brassiceae</taxon>
        <taxon>Brassica</taxon>
    </lineage>
</organism>
<proteinExistence type="predicted"/>
<accession>A0ABQ7DK66</accession>
<keyword evidence="1" id="KW-0732">Signal</keyword>
<comment type="caution">
    <text evidence="2">The sequence shown here is derived from an EMBL/GenBank/DDBJ whole genome shotgun (WGS) entry which is preliminary data.</text>
</comment>
<dbReference type="EMBL" id="QGKV02000649">
    <property type="protein sequence ID" value="KAF3578327.1"/>
    <property type="molecule type" value="Genomic_DNA"/>
</dbReference>
<reference evidence="2 3" key="1">
    <citation type="journal article" date="2020" name="BMC Genomics">
        <title>Intraspecific diversification of the crop wild relative Brassica cretica Lam. using demographic model selection.</title>
        <authorList>
            <person name="Kioukis A."/>
            <person name="Michalopoulou V.A."/>
            <person name="Briers L."/>
            <person name="Pirintsos S."/>
            <person name="Studholme D.J."/>
            <person name="Pavlidis P."/>
            <person name="Sarris P.F."/>
        </authorList>
    </citation>
    <scope>NUCLEOTIDE SEQUENCE [LARGE SCALE GENOMIC DNA]</scope>
    <source>
        <strain evidence="3">cv. PFS-1207/04</strain>
    </source>
</reference>
<evidence type="ECO:0008006" key="4">
    <source>
        <dbReference type="Google" id="ProtNLM"/>
    </source>
</evidence>
<gene>
    <name evidence="2" type="ORF">DY000_02031527</name>
</gene>
<evidence type="ECO:0000313" key="2">
    <source>
        <dbReference type="EMBL" id="KAF3578327.1"/>
    </source>
</evidence>